<dbReference type="AlphaFoldDB" id="A0A0F9H5L9"/>
<evidence type="ECO:0000313" key="6">
    <source>
        <dbReference type="EMBL" id="KKM06379.1"/>
    </source>
</evidence>
<name>A0A0F9H5L9_9ZZZZ</name>
<dbReference type="InterPro" id="IPR000092">
    <property type="entry name" value="Polyprenyl_synt"/>
</dbReference>
<keyword evidence="3" id="KW-0808">Transferase</keyword>
<organism evidence="6">
    <name type="scientific">marine sediment metagenome</name>
    <dbReference type="NCBI Taxonomy" id="412755"/>
    <lineage>
        <taxon>unclassified sequences</taxon>
        <taxon>metagenomes</taxon>
        <taxon>ecological metagenomes</taxon>
    </lineage>
</organism>
<evidence type="ECO:0000256" key="3">
    <source>
        <dbReference type="ARBA" id="ARBA00022679"/>
    </source>
</evidence>
<dbReference type="PANTHER" id="PTHR12001">
    <property type="entry name" value="GERANYLGERANYL PYROPHOSPHATE SYNTHASE"/>
    <property type="match status" value="1"/>
</dbReference>
<evidence type="ECO:0000256" key="2">
    <source>
        <dbReference type="ARBA" id="ARBA00006706"/>
    </source>
</evidence>
<keyword evidence="4" id="KW-0479">Metal-binding</keyword>
<protein>
    <recommendedName>
        <fullName evidence="7">Polyprenyl synthetase</fullName>
    </recommendedName>
</protein>
<dbReference type="Gene3D" id="1.10.600.10">
    <property type="entry name" value="Farnesyl Diphosphate Synthase"/>
    <property type="match status" value="1"/>
</dbReference>
<dbReference type="GO" id="GO:0004659">
    <property type="term" value="F:prenyltransferase activity"/>
    <property type="evidence" value="ECO:0007669"/>
    <property type="project" value="InterPro"/>
</dbReference>
<evidence type="ECO:0008006" key="7">
    <source>
        <dbReference type="Google" id="ProtNLM"/>
    </source>
</evidence>
<dbReference type="SFLD" id="SFLDS00005">
    <property type="entry name" value="Isoprenoid_Synthase_Type_I"/>
    <property type="match status" value="1"/>
</dbReference>
<dbReference type="SUPFAM" id="SSF48576">
    <property type="entry name" value="Terpenoid synthases"/>
    <property type="match status" value="1"/>
</dbReference>
<evidence type="ECO:0000256" key="1">
    <source>
        <dbReference type="ARBA" id="ARBA00001946"/>
    </source>
</evidence>
<dbReference type="PANTHER" id="PTHR12001:SF85">
    <property type="entry name" value="SHORT CHAIN ISOPRENYL DIPHOSPHATE SYNTHASE"/>
    <property type="match status" value="1"/>
</dbReference>
<dbReference type="GO" id="GO:0046872">
    <property type="term" value="F:metal ion binding"/>
    <property type="evidence" value="ECO:0007669"/>
    <property type="project" value="UniProtKB-KW"/>
</dbReference>
<reference evidence="6" key="1">
    <citation type="journal article" date="2015" name="Nature">
        <title>Complex archaea that bridge the gap between prokaryotes and eukaryotes.</title>
        <authorList>
            <person name="Spang A."/>
            <person name="Saw J.H."/>
            <person name="Jorgensen S.L."/>
            <person name="Zaremba-Niedzwiedzka K."/>
            <person name="Martijn J."/>
            <person name="Lind A.E."/>
            <person name="van Eijk R."/>
            <person name="Schleper C."/>
            <person name="Guy L."/>
            <person name="Ettema T.J."/>
        </authorList>
    </citation>
    <scope>NUCLEOTIDE SEQUENCE</scope>
</reference>
<dbReference type="InterPro" id="IPR008949">
    <property type="entry name" value="Isoprenoid_synthase_dom_sf"/>
</dbReference>
<evidence type="ECO:0000256" key="5">
    <source>
        <dbReference type="ARBA" id="ARBA00022842"/>
    </source>
</evidence>
<comment type="cofactor">
    <cofactor evidence="1">
        <name>Mg(2+)</name>
        <dbReference type="ChEBI" id="CHEBI:18420"/>
    </cofactor>
</comment>
<dbReference type="PROSITE" id="PS00444">
    <property type="entry name" value="POLYPRENYL_SYNTHASE_2"/>
    <property type="match status" value="1"/>
</dbReference>
<gene>
    <name evidence="6" type="ORF">LCGC14_1744580</name>
</gene>
<dbReference type="GO" id="GO:0008299">
    <property type="term" value="P:isoprenoid biosynthetic process"/>
    <property type="evidence" value="ECO:0007669"/>
    <property type="project" value="InterPro"/>
</dbReference>
<dbReference type="CDD" id="cd00685">
    <property type="entry name" value="Trans_IPPS_HT"/>
    <property type="match status" value="1"/>
</dbReference>
<dbReference type="Pfam" id="PF00348">
    <property type="entry name" value="polyprenyl_synt"/>
    <property type="match status" value="1"/>
</dbReference>
<accession>A0A0F9H5L9</accession>
<evidence type="ECO:0000256" key="4">
    <source>
        <dbReference type="ARBA" id="ARBA00022723"/>
    </source>
</evidence>
<comment type="caution">
    <text evidence="6">The sequence shown here is derived from an EMBL/GenBank/DDBJ whole genome shotgun (WGS) entry which is preliminary data.</text>
</comment>
<comment type="similarity">
    <text evidence="2">Belongs to the FPP/GGPP synthase family.</text>
</comment>
<dbReference type="InterPro" id="IPR033749">
    <property type="entry name" value="Polyprenyl_synt_CS"/>
</dbReference>
<keyword evidence="5" id="KW-0460">Magnesium</keyword>
<dbReference type="PROSITE" id="PS00723">
    <property type="entry name" value="POLYPRENYL_SYNTHASE_1"/>
    <property type="match status" value="1"/>
</dbReference>
<sequence>MNFSKYIKKYVPKINSEIKLIWENKQNNTNNLFLKEYYAELQDFFLSGGKRIRPLLTIATYNAFEAEPDEKIILPSVGIEFLHNASLIHDDIIDKDEFRRGKPTFHFRFINYHKKHNLKKMSGIDFGNSTGIIGGDTSFLTGLEAYLFNNFARDLNLNAINLYKNAFIEIANGVLIELDMINQKNLTISDYINMIGLKTGALIEKAILIGANYANIGVKFNNELSTYGKNLGIIFQITDDILGTFGDENVTGKGSDGDIREGKKTCLLITALNSLDNSKKNRLNKLIENSEISNDDVIEVKELFREANVIDSCKHLADSYYQEARTSLDHLKSEIRGSEAEFFENILDFVVKRDF</sequence>
<proteinExistence type="inferred from homology"/>
<dbReference type="EMBL" id="LAZR01016007">
    <property type="protein sequence ID" value="KKM06379.1"/>
    <property type="molecule type" value="Genomic_DNA"/>
</dbReference>